<dbReference type="GO" id="GO:0005960">
    <property type="term" value="C:glycine cleavage complex"/>
    <property type="evidence" value="ECO:0007669"/>
    <property type="project" value="TreeGrafter"/>
</dbReference>
<feature type="region of interest" description="Disordered" evidence="5">
    <location>
        <begin position="449"/>
        <end position="469"/>
    </location>
</feature>
<name>A0A8U0IIC9_9EURY</name>
<dbReference type="EMBL" id="CP096658">
    <property type="protein sequence ID" value="UPW00773.1"/>
    <property type="molecule type" value="Genomic_DNA"/>
</dbReference>
<dbReference type="PANTHER" id="PTHR11773:SF1">
    <property type="entry name" value="GLYCINE DEHYDROGENASE (DECARBOXYLATING), MITOCHONDRIAL"/>
    <property type="match status" value="1"/>
</dbReference>
<dbReference type="Proteomes" id="UP000830434">
    <property type="component" value="Chromosome"/>
</dbReference>
<evidence type="ECO:0000259" key="6">
    <source>
        <dbReference type="Pfam" id="PF00266"/>
    </source>
</evidence>
<organism evidence="8 9">
    <name type="scientific">Halorussus gelatinilyticus</name>
    <dbReference type="NCBI Taxonomy" id="2937524"/>
    <lineage>
        <taxon>Archaea</taxon>
        <taxon>Methanobacteriati</taxon>
        <taxon>Methanobacteriota</taxon>
        <taxon>Stenosarchaea group</taxon>
        <taxon>Halobacteria</taxon>
        <taxon>Halobacteriales</taxon>
        <taxon>Haladaptataceae</taxon>
        <taxon>Halorussus</taxon>
    </lineage>
</organism>
<accession>A0A8U0IIC9</accession>
<dbReference type="KEGG" id="haxz:M0R88_01400"/>
<evidence type="ECO:0000256" key="2">
    <source>
        <dbReference type="ARBA" id="ARBA00022898"/>
    </source>
</evidence>
<reference evidence="8" key="1">
    <citation type="submission" date="2022-04" db="EMBL/GenBank/DDBJ databases">
        <title>Diverse halophilic archaea isolated from saline environments.</title>
        <authorList>
            <person name="Cui H.-L."/>
        </authorList>
    </citation>
    <scope>NUCLEOTIDE SEQUENCE</scope>
    <source>
        <strain evidence="8">XZYJT40</strain>
    </source>
</reference>
<evidence type="ECO:0000256" key="1">
    <source>
        <dbReference type="ARBA" id="ARBA00012134"/>
    </source>
</evidence>
<evidence type="ECO:0000256" key="3">
    <source>
        <dbReference type="ARBA" id="ARBA00023002"/>
    </source>
</evidence>
<dbReference type="GO" id="GO:0030170">
    <property type="term" value="F:pyridoxal phosphate binding"/>
    <property type="evidence" value="ECO:0007669"/>
    <property type="project" value="TreeGrafter"/>
</dbReference>
<dbReference type="Gene3D" id="3.40.640.10">
    <property type="entry name" value="Type I PLP-dependent aspartate aminotransferase-like (Major domain)"/>
    <property type="match status" value="1"/>
</dbReference>
<protein>
    <recommendedName>
        <fullName evidence="1">glycine dehydrogenase (aminomethyl-transferring)</fullName>
        <ecNumber evidence="1">1.4.4.2</ecNumber>
    </recommendedName>
</protein>
<evidence type="ECO:0000313" key="9">
    <source>
        <dbReference type="Proteomes" id="UP000830434"/>
    </source>
</evidence>
<dbReference type="InterPro" id="IPR020581">
    <property type="entry name" value="GDC_P"/>
</dbReference>
<dbReference type="GO" id="GO:0019464">
    <property type="term" value="P:glycine decarboxylation via glycine cleavage system"/>
    <property type="evidence" value="ECO:0007669"/>
    <property type="project" value="TreeGrafter"/>
</dbReference>
<dbReference type="Pfam" id="PF00266">
    <property type="entry name" value="Aminotran_5"/>
    <property type="match status" value="1"/>
</dbReference>
<gene>
    <name evidence="8" type="primary">gcvPB</name>
    <name evidence="8" type="ORF">M0R88_01400</name>
</gene>
<evidence type="ECO:0000256" key="5">
    <source>
        <dbReference type="SAM" id="MobiDB-lite"/>
    </source>
</evidence>
<dbReference type="InterPro" id="IPR015421">
    <property type="entry name" value="PyrdxlP-dep_Trfase_major"/>
</dbReference>
<dbReference type="Gene3D" id="6.20.440.10">
    <property type="match status" value="1"/>
</dbReference>
<dbReference type="InterPro" id="IPR015424">
    <property type="entry name" value="PyrdxlP-dep_Trfase"/>
</dbReference>
<evidence type="ECO:0000313" key="8">
    <source>
        <dbReference type="EMBL" id="UPW00773.1"/>
    </source>
</evidence>
<sequence>MNYDQARWTDGETKRGEDADGQYEPLLSEKNSEEVEVESPLPDELTRDSVELPDLEEPQLARHYTRLSQMNYGVESGPYPLGSCTMKYNPKFTEDVAALPSAGVHHDRSDRSLQGTLGLMAGLQEYLADIGGMDAVSLQPPAGAAGEFTGILVAKAFHEHNGEGDQRDEIIVPDSAHGTNFASAALAGYDVVELPSGDDGRVDLEALEAAASDRTALFMLTNPNTLGLFERDIEEIADIVHDAGGLLYYDGANLNALLGQARPGDMGFDIMHYNVHKTFATPHGGGGPGAGPVGVVSDLAEFLPAPRVRETEDGEAEYERFDPENTVGKVHGFEGNWLVLVKAYAYIARLGDDGLSDAAEKAVLNANYLASQIEYEVPFEPFHHEFVASAGDQDAADVAKRMLDYGVHPPTTKWPEIVSEALMTEPTEIESKDTLDQLADAFDRVAAEDDETLANAPNRTTARRIDQTSAARDLRLSWQSLDGDEE</sequence>
<dbReference type="Pfam" id="PF21478">
    <property type="entry name" value="GcvP2_C"/>
    <property type="match status" value="1"/>
</dbReference>
<keyword evidence="2" id="KW-0663">Pyridoxal phosphate</keyword>
<dbReference type="Gene3D" id="3.90.1150.10">
    <property type="entry name" value="Aspartate Aminotransferase, domain 1"/>
    <property type="match status" value="1"/>
</dbReference>
<feature type="domain" description="Glycine dehydrogenase C-terminal" evidence="7">
    <location>
        <begin position="358"/>
        <end position="451"/>
    </location>
</feature>
<keyword evidence="3 8" id="KW-0560">Oxidoreductase</keyword>
<dbReference type="InterPro" id="IPR049316">
    <property type="entry name" value="GDC-P_C"/>
</dbReference>
<dbReference type="PANTHER" id="PTHR11773">
    <property type="entry name" value="GLYCINE DEHYDROGENASE, DECARBOXYLATING"/>
    <property type="match status" value="1"/>
</dbReference>
<feature type="region of interest" description="Disordered" evidence="5">
    <location>
        <begin position="1"/>
        <end position="48"/>
    </location>
</feature>
<proteinExistence type="predicted"/>
<dbReference type="SUPFAM" id="SSF53383">
    <property type="entry name" value="PLP-dependent transferases"/>
    <property type="match status" value="1"/>
</dbReference>
<dbReference type="GeneID" id="72188469"/>
<dbReference type="GO" id="GO:0004375">
    <property type="term" value="F:glycine dehydrogenase (decarboxylating) activity"/>
    <property type="evidence" value="ECO:0007669"/>
    <property type="project" value="UniProtKB-EC"/>
</dbReference>
<dbReference type="FunFam" id="3.40.640.10:FF:000224">
    <property type="entry name" value="Probable glycine dehydrogenase (decarboxylating) subunit 2"/>
    <property type="match status" value="1"/>
</dbReference>
<dbReference type="InterPro" id="IPR000192">
    <property type="entry name" value="Aminotrans_V_dom"/>
</dbReference>
<feature type="domain" description="Aminotransferase class V" evidence="6">
    <location>
        <begin position="153"/>
        <end position="284"/>
    </location>
</feature>
<keyword evidence="9" id="KW-1185">Reference proteome</keyword>
<dbReference type="GO" id="GO:0005829">
    <property type="term" value="C:cytosol"/>
    <property type="evidence" value="ECO:0007669"/>
    <property type="project" value="TreeGrafter"/>
</dbReference>
<dbReference type="GO" id="GO:0016594">
    <property type="term" value="F:glycine binding"/>
    <property type="evidence" value="ECO:0007669"/>
    <property type="project" value="TreeGrafter"/>
</dbReference>
<comment type="catalytic activity">
    <reaction evidence="4">
        <text>N(6)-[(R)-lipoyl]-L-lysyl-[glycine-cleavage complex H protein] + glycine + H(+) = N(6)-[(R)-S(8)-aminomethyldihydrolipoyl]-L-lysyl-[glycine-cleavage complex H protein] + CO2</text>
        <dbReference type="Rhea" id="RHEA:24304"/>
        <dbReference type="Rhea" id="RHEA-COMP:10494"/>
        <dbReference type="Rhea" id="RHEA-COMP:10495"/>
        <dbReference type="ChEBI" id="CHEBI:15378"/>
        <dbReference type="ChEBI" id="CHEBI:16526"/>
        <dbReference type="ChEBI" id="CHEBI:57305"/>
        <dbReference type="ChEBI" id="CHEBI:83099"/>
        <dbReference type="ChEBI" id="CHEBI:83143"/>
        <dbReference type="EC" id="1.4.4.2"/>
    </reaction>
</comment>
<dbReference type="NCBIfam" id="NF003346">
    <property type="entry name" value="PRK04366.1"/>
    <property type="match status" value="1"/>
</dbReference>
<evidence type="ECO:0000256" key="4">
    <source>
        <dbReference type="ARBA" id="ARBA00049026"/>
    </source>
</evidence>
<dbReference type="EC" id="1.4.4.2" evidence="1"/>
<feature type="compositionally biased region" description="Basic and acidic residues" evidence="5">
    <location>
        <begin position="7"/>
        <end position="18"/>
    </location>
</feature>
<dbReference type="AlphaFoldDB" id="A0A8U0IIC9"/>
<dbReference type="RefSeq" id="WP_248655181.1">
    <property type="nucleotide sequence ID" value="NZ_CP096658.1"/>
</dbReference>
<dbReference type="InterPro" id="IPR015422">
    <property type="entry name" value="PyrdxlP-dep_Trfase_small"/>
</dbReference>
<evidence type="ECO:0000259" key="7">
    <source>
        <dbReference type="Pfam" id="PF21478"/>
    </source>
</evidence>